<organism evidence="14 15">
    <name type="scientific">Simiduia aestuariiviva</name>
    <dbReference type="NCBI Taxonomy" id="1510459"/>
    <lineage>
        <taxon>Bacteria</taxon>
        <taxon>Pseudomonadati</taxon>
        <taxon>Pseudomonadota</taxon>
        <taxon>Gammaproteobacteria</taxon>
        <taxon>Cellvibrionales</taxon>
        <taxon>Cellvibrionaceae</taxon>
        <taxon>Simiduia</taxon>
    </lineage>
</organism>
<dbReference type="NCBIfam" id="TIGR00342">
    <property type="entry name" value="tRNA uracil 4-sulfurtransferase ThiI"/>
    <property type="match status" value="1"/>
</dbReference>
<feature type="binding site" evidence="11">
    <location>
        <position position="267"/>
    </location>
    <ligand>
        <name>ATP</name>
        <dbReference type="ChEBI" id="CHEBI:30616"/>
    </ligand>
</feature>
<dbReference type="GO" id="GO:0002937">
    <property type="term" value="P:tRNA 4-thiouridine biosynthesis"/>
    <property type="evidence" value="ECO:0007669"/>
    <property type="project" value="TreeGrafter"/>
</dbReference>
<dbReference type="SUPFAM" id="SSF143437">
    <property type="entry name" value="THUMP domain-like"/>
    <property type="match status" value="1"/>
</dbReference>
<dbReference type="CDD" id="cd11716">
    <property type="entry name" value="THUMP_ThiI"/>
    <property type="match status" value="1"/>
</dbReference>
<keyword evidence="5 11" id="KW-0547">Nucleotide-binding</keyword>
<dbReference type="SUPFAM" id="SSF52821">
    <property type="entry name" value="Rhodanese/Cell cycle control phosphatase"/>
    <property type="match status" value="1"/>
</dbReference>
<sequence>MHFVIKLFPEITIKSPPVRKRFIKQLRDNLRVQLAQVDKSIAVVRDWEKIEVTCDSGDQLLWARVADVLARTPGIANFVRVQAYPLGDMDDIFQKTLPIWGPKLAGKTFCVRVKRTGNHEFSSIDVERYVGGGLNQHTEAKGVSLKQPDVTVKLEIRADTLYVVEEQTPGLGGFPLGSQEGVLSLISGGFDSTVASYLMIKRGIRTHYCFFNLGGKAHELGVKEVAFYLWNKFGSSHQVKFVTVPFEGVVSEILQNVDNSYMGVVLKRMMLRAASRVAAELDLQALVTGEAVAQVSSQTLPNLAAIDAVTDTLVLRPLVVMDKGDIINISRAIGTEDFAASMPEYCGVISVKPTTRAKMDRVLHAESKFNFDTLDAAIAERRTQFIADVVADLEQTVVSVDQVSDPQQAVVVDIRHPNEEELRPLRLANVEVQKIPFYSLNNRFAELDASRQYLLYCDKGVMSQLHAEHLKDAGHDNVGVYRPDPAAAGCELKG</sequence>
<evidence type="ECO:0000256" key="6">
    <source>
        <dbReference type="ARBA" id="ARBA00022840"/>
    </source>
</evidence>
<dbReference type="HAMAP" id="MF_00021">
    <property type="entry name" value="ThiI"/>
    <property type="match status" value="1"/>
</dbReference>
<dbReference type="InterPro" id="IPR003720">
    <property type="entry name" value="tRNA_STrfase"/>
</dbReference>
<dbReference type="Pfam" id="PF22025">
    <property type="entry name" value="ThiI_fer"/>
    <property type="match status" value="1"/>
</dbReference>
<dbReference type="InterPro" id="IPR036873">
    <property type="entry name" value="Rhodanese-like_dom_sf"/>
</dbReference>
<keyword evidence="15" id="KW-1185">Reference proteome</keyword>
<comment type="catalytic activity">
    <reaction evidence="11">
        <text>[ThiS sulfur-carrier protein]-C-terminal Gly-Gly-AMP + S-sulfanyl-L-cysteinyl-[cysteine desulfurase] + AH2 = [ThiS sulfur-carrier protein]-C-terminal-Gly-aminoethanethioate + L-cysteinyl-[cysteine desulfurase] + A + AMP + 2 H(+)</text>
        <dbReference type="Rhea" id="RHEA:43340"/>
        <dbReference type="Rhea" id="RHEA-COMP:12157"/>
        <dbReference type="Rhea" id="RHEA-COMP:12158"/>
        <dbReference type="Rhea" id="RHEA-COMP:12910"/>
        <dbReference type="Rhea" id="RHEA-COMP:19908"/>
        <dbReference type="ChEBI" id="CHEBI:13193"/>
        <dbReference type="ChEBI" id="CHEBI:15378"/>
        <dbReference type="ChEBI" id="CHEBI:17499"/>
        <dbReference type="ChEBI" id="CHEBI:29950"/>
        <dbReference type="ChEBI" id="CHEBI:61963"/>
        <dbReference type="ChEBI" id="CHEBI:90618"/>
        <dbReference type="ChEBI" id="CHEBI:232372"/>
        <dbReference type="ChEBI" id="CHEBI:456215"/>
    </reaction>
</comment>
<evidence type="ECO:0000256" key="2">
    <source>
        <dbReference type="ARBA" id="ARBA00022490"/>
    </source>
</evidence>
<dbReference type="GO" id="GO:0005524">
    <property type="term" value="F:ATP binding"/>
    <property type="evidence" value="ECO:0007669"/>
    <property type="project" value="UniProtKB-UniRule"/>
</dbReference>
<evidence type="ECO:0000313" key="15">
    <source>
        <dbReference type="Proteomes" id="UP000559987"/>
    </source>
</evidence>
<dbReference type="GO" id="GO:0140741">
    <property type="term" value="F:tRNA-uracil-4 sulfurtransferase activity"/>
    <property type="evidence" value="ECO:0007669"/>
    <property type="project" value="UniProtKB-EC"/>
</dbReference>
<dbReference type="GO" id="GO:0009229">
    <property type="term" value="P:thiamine diphosphate biosynthetic process"/>
    <property type="evidence" value="ECO:0007669"/>
    <property type="project" value="UniProtKB-UniRule"/>
</dbReference>
<dbReference type="InterPro" id="IPR004114">
    <property type="entry name" value="THUMP_dom"/>
</dbReference>
<dbReference type="Pfam" id="PF02926">
    <property type="entry name" value="THUMP"/>
    <property type="match status" value="1"/>
</dbReference>
<comment type="subcellular location">
    <subcellularLocation>
        <location evidence="1 11">Cytoplasm</location>
    </subcellularLocation>
</comment>
<keyword evidence="3 11" id="KW-0820">tRNA-binding</keyword>
<dbReference type="GO" id="GO:0004810">
    <property type="term" value="F:CCA tRNA nucleotidyltransferase activity"/>
    <property type="evidence" value="ECO:0007669"/>
    <property type="project" value="InterPro"/>
</dbReference>
<dbReference type="UniPathway" id="UPA00060"/>
<dbReference type="Proteomes" id="UP000559987">
    <property type="component" value="Unassembled WGS sequence"/>
</dbReference>
<evidence type="ECO:0000313" key="14">
    <source>
        <dbReference type="EMBL" id="MBB3167152.1"/>
    </source>
</evidence>
<feature type="binding site" evidence="11">
    <location>
        <position position="298"/>
    </location>
    <ligand>
        <name>ATP</name>
        <dbReference type="ChEBI" id="CHEBI:30616"/>
    </ligand>
</feature>
<dbReference type="GO" id="GO:0009228">
    <property type="term" value="P:thiamine biosynthetic process"/>
    <property type="evidence" value="ECO:0007669"/>
    <property type="project" value="UniProtKB-KW"/>
</dbReference>
<dbReference type="CDD" id="cd01712">
    <property type="entry name" value="PPase_ThiI"/>
    <property type="match status" value="1"/>
</dbReference>
<dbReference type="GO" id="GO:0052837">
    <property type="term" value="P:thiazole biosynthetic process"/>
    <property type="evidence" value="ECO:0007669"/>
    <property type="project" value="InterPro"/>
</dbReference>
<keyword evidence="2 11" id="KW-0963">Cytoplasm</keyword>
<feature type="domain" description="Rhodanese" evidence="12">
    <location>
        <begin position="405"/>
        <end position="488"/>
    </location>
</feature>
<evidence type="ECO:0000256" key="10">
    <source>
        <dbReference type="ARBA" id="ARBA00023284"/>
    </source>
</evidence>
<dbReference type="NCBIfam" id="TIGR04271">
    <property type="entry name" value="ThiI_C_thiazole"/>
    <property type="match status" value="1"/>
</dbReference>
<evidence type="ECO:0000256" key="1">
    <source>
        <dbReference type="ARBA" id="ARBA00004496"/>
    </source>
</evidence>
<dbReference type="InterPro" id="IPR050102">
    <property type="entry name" value="tRNA_sulfurtransferase_ThiI"/>
</dbReference>
<evidence type="ECO:0000256" key="3">
    <source>
        <dbReference type="ARBA" id="ARBA00022555"/>
    </source>
</evidence>
<comment type="caution">
    <text evidence="11">Lacks conserved residue(s) required for the propagation of feature annotation.</text>
</comment>
<evidence type="ECO:0000256" key="4">
    <source>
        <dbReference type="ARBA" id="ARBA00022679"/>
    </source>
</evidence>
<feature type="active site" description="Cysteine persulfide intermediate" evidence="11">
    <location>
        <position position="457"/>
    </location>
</feature>
<dbReference type="RefSeq" id="WP_183907633.1">
    <property type="nucleotide sequence ID" value="NZ_JACHXZ010000001.1"/>
</dbReference>
<dbReference type="Pfam" id="PF02568">
    <property type="entry name" value="ThiI"/>
    <property type="match status" value="1"/>
</dbReference>
<accession>A0A839UH00</accession>
<evidence type="ECO:0000256" key="5">
    <source>
        <dbReference type="ARBA" id="ARBA00022741"/>
    </source>
</evidence>
<feature type="binding site" evidence="11">
    <location>
        <begin position="185"/>
        <end position="186"/>
    </location>
    <ligand>
        <name>ATP</name>
        <dbReference type="ChEBI" id="CHEBI:30616"/>
    </ligand>
</feature>
<dbReference type="PANTHER" id="PTHR43209:SF1">
    <property type="entry name" value="TRNA SULFURTRANSFERASE"/>
    <property type="match status" value="1"/>
</dbReference>
<feature type="binding site" evidence="11">
    <location>
        <position position="289"/>
    </location>
    <ligand>
        <name>ATP</name>
        <dbReference type="ChEBI" id="CHEBI:30616"/>
    </ligand>
</feature>
<gene>
    <name evidence="11" type="primary">thiI</name>
    <name evidence="14" type="ORF">FHS30_000328</name>
</gene>
<dbReference type="Gene3D" id="3.30.2130.30">
    <property type="match status" value="1"/>
</dbReference>
<comment type="caution">
    <text evidence="14">The sequence shown here is derived from an EMBL/GenBank/DDBJ whole genome shotgun (WGS) entry which is preliminary data.</text>
</comment>
<keyword evidence="6 11" id="KW-0067">ATP-binding</keyword>
<evidence type="ECO:0000256" key="7">
    <source>
        <dbReference type="ARBA" id="ARBA00022884"/>
    </source>
</evidence>
<comment type="function">
    <text evidence="11">Catalyzes the ATP-dependent transfer of a sulfur to tRNA to produce 4-thiouridine in position 8 of tRNAs, which functions as a near-UV photosensor. Also catalyzes the transfer of sulfur to the sulfur carrier protein ThiS, forming ThiS-thiocarboxylate. This is a step in the synthesis of thiazole, in the thiamine biosynthesis pathway. The sulfur is donated as persulfide by IscS.</text>
</comment>
<dbReference type="EC" id="2.8.1.4" evidence="11"/>
<dbReference type="Gene3D" id="3.40.50.620">
    <property type="entry name" value="HUPs"/>
    <property type="match status" value="1"/>
</dbReference>
<dbReference type="SMART" id="SM00981">
    <property type="entry name" value="THUMP"/>
    <property type="match status" value="1"/>
</dbReference>
<proteinExistence type="inferred from homology"/>
<dbReference type="InterPro" id="IPR049962">
    <property type="entry name" value="THUMP_ThiI"/>
</dbReference>
<dbReference type="PROSITE" id="PS51165">
    <property type="entry name" value="THUMP"/>
    <property type="match status" value="1"/>
</dbReference>
<dbReference type="Pfam" id="PF00581">
    <property type="entry name" value="Rhodanese"/>
    <property type="match status" value="1"/>
</dbReference>
<dbReference type="InterPro" id="IPR020536">
    <property type="entry name" value="ThiI_AANH"/>
</dbReference>
<dbReference type="InterPro" id="IPR026340">
    <property type="entry name" value="THII_Thiazole_biosynth_dom"/>
</dbReference>
<evidence type="ECO:0000256" key="9">
    <source>
        <dbReference type="ARBA" id="ARBA00023157"/>
    </source>
</evidence>
<comment type="catalytic activity">
    <reaction evidence="11">
        <text>[ThiI sulfur-carrier protein]-S-sulfanyl-L-cysteine + a uridine in tRNA + 2 reduced [2Fe-2S]-[ferredoxin] + ATP + H(+) = [ThiI sulfur-carrier protein]-L-cysteine + a 4-thiouridine in tRNA + 2 oxidized [2Fe-2S]-[ferredoxin] + AMP + diphosphate</text>
        <dbReference type="Rhea" id="RHEA:24176"/>
        <dbReference type="Rhea" id="RHEA-COMP:10000"/>
        <dbReference type="Rhea" id="RHEA-COMP:10001"/>
        <dbReference type="Rhea" id="RHEA-COMP:13337"/>
        <dbReference type="Rhea" id="RHEA-COMP:13338"/>
        <dbReference type="Rhea" id="RHEA-COMP:13339"/>
        <dbReference type="Rhea" id="RHEA-COMP:13340"/>
        <dbReference type="ChEBI" id="CHEBI:15378"/>
        <dbReference type="ChEBI" id="CHEBI:29950"/>
        <dbReference type="ChEBI" id="CHEBI:30616"/>
        <dbReference type="ChEBI" id="CHEBI:33019"/>
        <dbReference type="ChEBI" id="CHEBI:33737"/>
        <dbReference type="ChEBI" id="CHEBI:33738"/>
        <dbReference type="ChEBI" id="CHEBI:61963"/>
        <dbReference type="ChEBI" id="CHEBI:65315"/>
        <dbReference type="ChEBI" id="CHEBI:136798"/>
        <dbReference type="ChEBI" id="CHEBI:456215"/>
        <dbReference type="EC" id="2.8.1.4"/>
    </reaction>
</comment>
<evidence type="ECO:0000259" key="13">
    <source>
        <dbReference type="PROSITE" id="PS51165"/>
    </source>
</evidence>
<evidence type="ECO:0000256" key="8">
    <source>
        <dbReference type="ARBA" id="ARBA00022977"/>
    </source>
</evidence>
<comment type="similarity">
    <text evidence="11">Belongs to the ThiI family.</text>
</comment>
<dbReference type="AlphaFoldDB" id="A0A839UH00"/>
<name>A0A839UH00_9GAMM</name>
<dbReference type="PROSITE" id="PS50206">
    <property type="entry name" value="RHODANESE_3"/>
    <property type="match status" value="1"/>
</dbReference>
<dbReference type="Gene3D" id="3.40.250.10">
    <property type="entry name" value="Rhodanese-like domain"/>
    <property type="match status" value="1"/>
</dbReference>
<keyword evidence="7 11" id="KW-0694">RNA-binding</keyword>
<dbReference type="GO" id="GO:0005829">
    <property type="term" value="C:cytosol"/>
    <property type="evidence" value="ECO:0007669"/>
    <property type="project" value="TreeGrafter"/>
</dbReference>
<evidence type="ECO:0000259" key="12">
    <source>
        <dbReference type="PROSITE" id="PS50206"/>
    </source>
</evidence>
<dbReference type="InterPro" id="IPR054173">
    <property type="entry name" value="ThiI_fer"/>
</dbReference>
<comment type="pathway">
    <text evidence="11">Cofactor biosynthesis; thiamine diphosphate biosynthesis.</text>
</comment>
<dbReference type="InterPro" id="IPR049961">
    <property type="entry name" value="ThiI_N"/>
</dbReference>
<reference evidence="14 15" key="1">
    <citation type="submission" date="2020-08" db="EMBL/GenBank/DDBJ databases">
        <title>Genomic Encyclopedia of Type Strains, Phase III (KMG-III): the genomes of soil and plant-associated and newly described type strains.</title>
        <authorList>
            <person name="Whitman W."/>
        </authorList>
    </citation>
    <scope>NUCLEOTIDE SEQUENCE [LARGE SCALE GENOMIC DNA]</scope>
    <source>
        <strain evidence="14 15">CECT 8571</strain>
    </source>
</reference>
<dbReference type="PANTHER" id="PTHR43209">
    <property type="entry name" value="TRNA SULFURTRANSFERASE"/>
    <property type="match status" value="1"/>
</dbReference>
<keyword evidence="8 11" id="KW-0784">Thiamine biosynthesis</keyword>
<protein>
    <recommendedName>
        <fullName evidence="11">tRNA sulfurtransferase</fullName>
        <ecNumber evidence="11">2.8.1.4</ecNumber>
    </recommendedName>
    <alternativeName>
        <fullName evidence="11">Sulfur carrier protein ThiS sulfurtransferase</fullName>
    </alternativeName>
    <alternativeName>
        <fullName evidence="11">Thiamine biosynthesis protein ThiI</fullName>
    </alternativeName>
    <alternativeName>
        <fullName evidence="11">tRNA 4-thiouridine synthase</fullName>
    </alternativeName>
</protein>
<dbReference type="InterPro" id="IPR001763">
    <property type="entry name" value="Rhodanese-like_dom"/>
</dbReference>
<dbReference type="EMBL" id="JACHXZ010000001">
    <property type="protein sequence ID" value="MBB3167152.1"/>
    <property type="molecule type" value="Genomic_DNA"/>
</dbReference>
<dbReference type="GO" id="GO:0000049">
    <property type="term" value="F:tRNA binding"/>
    <property type="evidence" value="ECO:0007669"/>
    <property type="project" value="UniProtKB-UniRule"/>
</dbReference>
<keyword evidence="4 11" id="KW-0808">Transferase</keyword>
<keyword evidence="9" id="KW-1015">Disulfide bond</keyword>
<dbReference type="SUPFAM" id="SSF52402">
    <property type="entry name" value="Adenine nucleotide alpha hydrolases-like"/>
    <property type="match status" value="1"/>
</dbReference>
<feature type="domain" description="THUMP" evidence="13">
    <location>
        <begin position="63"/>
        <end position="167"/>
    </location>
</feature>
<keyword evidence="10" id="KW-0676">Redox-active center</keyword>
<evidence type="ECO:0000256" key="11">
    <source>
        <dbReference type="HAMAP-Rule" id="MF_00021"/>
    </source>
</evidence>
<dbReference type="InterPro" id="IPR014729">
    <property type="entry name" value="Rossmann-like_a/b/a_fold"/>
</dbReference>